<gene>
    <name evidence="2" type="ORF">CM83_49301</name>
</gene>
<sequence>MAIPFNLPSDEETEDTYRRIDQLLLDLYDLLRQIILRQRTAQNERGVSEARVSSSLYEQTASMAPQTVETARPETRLPDLVADALPALVANTLPALVADTRQALPLVRKTSLVPQRRRRRRVEKPLRRYARIQSTPYDDLRAAPQPVAASNWLNVGIELRQIAEEITFISRNGNCSTTKRRSEIKASSLFSLLVPAPVTGTFWTTVIILVGWRILTKQR</sequence>
<keyword evidence="1" id="KW-0472">Membrane</keyword>
<dbReference type="EMBL" id="GBHO01019138">
    <property type="protein sequence ID" value="JAG24466.1"/>
    <property type="molecule type" value="Transcribed_RNA"/>
</dbReference>
<dbReference type="EMBL" id="GBRD01015265">
    <property type="protein sequence ID" value="JAG50561.1"/>
    <property type="molecule type" value="Transcribed_RNA"/>
</dbReference>
<dbReference type="AlphaFoldDB" id="A0A0A9XYL4"/>
<reference evidence="3" key="3">
    <citation type="submission" date="2014-09" db="EMBL/GenBank/DDBJ databases">
        <authorList>
            <person name="Magalhaes I.L.F."/>
            <person name="Oliveira U."/>
            <person name="Santos F.R."/>
            <person name="Vidigal T.H.D.A."/>
            <person name="Brescovit A.D."/>
            <person name="Santos A.J."/>
        </authorList>
    </citation>
    <scope>NUCLEOTIDE SEQUENCE</scope>
</reference>
<reference evidence="2" key="2">
    <citation type="submission" date="2014-07" db="EMBL/GenBank/DDBJ databases">
        <authorList>
            <person name="Hull J."/>
        </authorList>
    </citation>
    <scope>NUCLEOTIDE SEQUENCE</scope>
</reference>
<protein>
    <submittedName>
        <fullName evidence="2">Uncharacterized protein</fullName>
    </submittedName>
</protein>
<evidence type="ECO:0000256" key="1">
    <source>
        <dbReference type="SAM" id="Phobius"/>
    </source>
</evidence>
<proteinExistence type="predicted"/>
<keyword evidence="1" id="KW-0812">Transmembrane</keyword>
<keyword evidence="1" id="KW-1133">Transmembrane helix</keyword>
<evidence type="ECO:0000313" key="3">
    <source>
        <dbReference type="EMBL" id="JAG50561.1"/>
    </source>
</evidence>
<name>A0A0A9XYL4_LYGHE</name>
<reference evidence="2" key="1">
    <citation type="journal article" date="2014" name="PLoS ONE">
        <title>Transcriptome-Based Identification of ABC Transporters in the Western Tarnished Plant Bug Lygus hesperus.</title>
        <authorList>
            <person name="Hull J.J."/>
            <person name="Chaney K."/>
            <person name="Geib S.M."/>
            <person name="Fabrick J.A."/>
            <person name="Brent C.S."/>
            <person name="Walsh D."/>
            <person name="Lavine L.C."/>
        </authorList>
    </citation>
    <scope>NUCLEOTIDE SEQUENCE</scope>
</reference>
<accession>A0A0A9XYL4</accession>
<evidence type="ECO:0000313" key="2">
    <source>
        <dbReference type="EMBL" id="JAG24466.1"/>
    </source>
</evidence>
<organism evidence="2">
    <name type="scientific">Lygus hesperus</name>
    <name type="common">Western plant bug</name>
    <dbReference type="NCBI Taxonomy" id="30085"/>
    <lineage>
        <taxon>Eukaryota</taxon>
        <taxon>Metazoa</taxon>
        <taxon>Ecdysozoa</taxon>
        <taxon>Arthropoda</taxon>
        <taxon>Hexapoda</taxon>
        <taxon>Insecta</taxon>
        <taxon>Pterygota</taxon>
        <taxon>Neoptera</taxon>
        <taxon>Paraneoptera</taxon>
        <taxon>Hemiptera</taxon>
        <taxon>Heteroptera</taxon>
        <taxon>Panheteroptera</taxon>
        <taxon>Cimicomorpha</taxon>
        <taxon>Miridae</taxon>
        <taxon>Mirini</taxon>
        <taxon>Lygus</taxon>
    </lineage>
</organism>
<feature type="transmembrane region" description="Helical" evidence="1">
    <location>
        <begin position="189"/>
        <end position="215"/>
    </location>
</feature>